<evidence type="ECO:0000256" key="5">
    <source>
        <dbReference type="HAMAP-Rule" id="MF_01365"/>
    </source>
</evidence>
<dbReference type="FunFam" id="3.90.930.12:FF:000008">
    <property type="entry name" value="50S ribosomal protein L6"/>
    <property type="match status" value="1"/>
</dbReference>
<dbReference type="GO" id="GO:0002181">
    <property type="term" value="P:cytoplasmic translation"/>
    <property type="evidence" value="ECO:0007669"/>
    <property type="project" value="TreeGrafter"/>
</dbReference>
<name>A0AAE3H8R3_9EURY</name>
<keyword evidence="4 5" id="KW-0687">Ribonucleoprotein</keyword>
<dbReference type="PANTHER" id="PTHR11655">
    <property type="entry name" value="60S/50S RIBOSOMAL PROTEIN L6/L9"/>
    <property type="match status" value="1"/>
</dbReference>
<evidence type="ECO:0000313" key="7">
    <source>
        <dbReference type="EMBL" id="MCQ6962051.1"/>
    </source>
</evidence>
<dbReference type="GO" id="GO:0022625">
    <property type="term" value="C:cytosolic large ribosomal subunit"/>
    <property type="evidence" value="ECO:0007669"/>
    <property type="project" value="UniProtKB-UniRule"/>
</dbReference>
<comment type="function">
    <text evidence="5">This protein binds to the 23S rRNA, and is important in its secondary structure. It is located near the subunit interface in the base of the L7/L12 stalk, and near the tRNA binding site of the peptidyltransferase center.</text>
</comment>
<evidence type="ECO:0000256" key="3">
    <source>
        <dbReference type="ARBA" id="ARBA00022980"/>
    </source>
</evidence>
<dbReference type="GO" id="GO:0003735">
    <property type="term" value="F:structural constituent of ribosome"/>
    <property type="evidence" value="ECO:0007669"/>
    <property type="project" value="UniProtKB-UniRule"/>
</dbReference>
<dbReference type="InterPro" id="IPR019907">
    <property type="entry name" value="Ribosomal_uL6_arc"/>
</dbReference>
<dbReference type="RefSeq" id="WP_256621800.1">
    <property type="nucleotide sequence ID" value="NZ_JTEO01000002.1"/>
</dbReference>
<keyword evidence="1 5" id="KW-0699">rRNA-binding</keyword>
<dbReference type="Proteomes" id="UP001206983">
    <property type="component" value="Unassembled WGS sequence"/>
</dbReference>
<sequence length="177" mass="19506">MAKEIRTTVPIPSGVTVTLKGNLMSVTGPKGSNQRQFWYPGIKIEIADSKVIIDTEVTKKTQRAMVGTFASHIENLITGVTEGFEYRMKIVYSHFPMQVKVEGKKLTIGNFLGEKKPRSAKILGETKIKTSADEVLVTGINKEDVGQTAANIEQATKIKGFDPRTFQDGIYIVEKTA</sequence>
<comment type="similarity">
    <text evidence="5">Belongs to the universal ribosomal protein uL6 family.</text>
</comment>
<keyword evidence="8" id="KW-1185">Reference proteome</keyword>
<feature type="domain" description="Large ribosomal subunit protein uL6 alpha-beta" evidence="6">
    <location>
        <begin position="11"/>
        <end position="83"/>
    </location>
</feature>
<dbReference type="PROSITE" id="PS00700">
    <property type="entry name" value="RIBOSOMAL_L6_2"/>
    <property type="match status" value="1"/>
</dbReference>
<comment type="subunit">
    <text evidence="5">Part of the 50S ribosomal subunit.</text>
</comment>
<dbReference type="PANTHER" id="PTHR11655:SF16">
    <property type="entry name" value="60S RIBOSOMAL PROTEIN L9"/>
    <property type="match status" value="1"/>
</dbReference>
<dbReference type="EMBL" id="JTEO01000002">
    <property type="protein sequence ID" value="MCQ6962051.1"/>
    <property type="molecule type" value="Genomic_DNA"/>
</dbReference>
<gene>
    <name evidence="5" type="primary">rpl6</name>
    <name evidence="7" type="ORF">PV02_02485</name>
</gene>
<keyword evidence="2 5" id="KW-0694">RNA-binding</keyword>
<proteinExistence type="inferred from homology"/>
<dbReference type="InterPro" id="IPR002359">
    <property type="entry name" value="Ribosomal_uL6_CS2"/>
</dbReference>
<comment type="caution">
    <text evidence="7">The sequence shown here is derived from an EMBL/GenBank/DDBJ whole genome shotgun (WGS) entry which is preliminary data.</text>
</comment>
<keyword evidence="3 5" id="KW-0689">Ribosomal protein</keyword>
<evidence type="ECO:0000256" key="1">
    <source>
        <dbReference type="ARBA" id="ARBA00022730"/>
    </source>
</evidence>
<dbReference type="Pfam" id="PF00347">
    <property type="entry name" value="Ribosomal_L6"/>
    <property type="match status" value="2"/>
</dbReference>
<reference evidence="7 8" key="1">
    <citation type="journal article" date="2011" name="Appl. Environ. Microbiol.">
        <title>Methanogenic archaea isolated from Taiwan's Chelungpu fault.</title>
        <authorList>
            <person name="Wu S.Y."/>
            <person name="Lai M.C."/>
        </authorList>
    </citation>
    <scope>NUCLEOTIDE SEQUENCE [LARGE SCALE GENOMIC DNA]</scope>
    <source>
        <strain evidence="7 8">St545Mb</strain>
    </source>
</reference>
<dbReference type="HAMAP" id="MF_01365_A">
    <property type="entry name" value="Ribosomal_uL6_A"/>
    <property type="match status" value="1"/>
</dbReference>
<evidence type="ECO:0000259" key="6">
    <source>
        <dbReference type="Pfam" id="PF00347"/>
    </source>
</evidence>
<evidence type="ECO:0000256" key="4">
    <source>
        <dbReference type="ARBA" id="ARBA00023274"/>
    </source>
</evidence>
<dbReference type="SUPFAM" id="SSF56053">
    <property type="entry name" value="Ribosomal protein L6"/>
    <property type="match status" value="2"/>
</dbReference>
<dbReference type="InterPro" id="IPR036789">
    <property type="entry name" value="Ribosomal_uL6-like_a/b-dom_sf"/>
</dbReference>
<dbReference type="PIRSF" id="PIRSF002162">
    <property type="entry name" value="Ribosomal_L6"/>
    <property type="match status" value="1"/>
</dbReference>
<dbReference type="Gene3D" id="3.90.930.12">
    <property type="entry name" value="Ribosomal protein L6, alpha-beta domain"/>
    <property type="match status" value="2"/>
</dbReference>
<feature type="domain" description="Large ribosomal subunit protein uL6 alpha-beta" evidence="6">
    <location>
        <begin position="95"/>
        <end position="169"/>
    </location>
</feature>
<dbReference type="AlphaFoldDB" id="A0AAE3H8R3"/>
<protein>
    <recommendedName>
        <fullName evidence="5">Large ribosomal subunit protein uL6</fullName>
    </recommendedName>
</protein>
<dbReference type="InterPro" id="IPR020040">
    <property type="entry name" value="Ribosomal_uL6_a/b-dom"/>
</dbReference>
<dbReference type="InterPro" id="IPR000702">
    <property type="entry name" value="Ribosomal_uL6-like"/>
</dbReference>
<dbReference type="NCBIfam" id="TIGR03653">
    <property type="entry name" value="uL6_arch"/>
    <property type="match status" value="1"/>
</dbReference>
<evidence type="ECO:0000256" key="2">
    <source>
        <dbReference type="ARBA" id="ARBA00022884"/>
    </source>
</evidence>
<organism evidence="7 8">
    <name type="scientific">Methanolobus chelungpuianus</name>
    <dbReference type="NCBI Taxonomy" id="502115"/>
    <lineage>
        <taxon>Archaea</taxon>
        <taxon>Methanobacteriati</taxon>
        <taxon>Methanobacteriota</taxon>
        <taxon>Stenosarchaea group</taxon>
        <taxon>Methanomicrobia</taxon>
        <taxon>Methanosarcinales</taxon>
        <taxon>Methanosarcinaceae</taxon>
        <taxon>Methanolobus</taxon>
    </lineage>
</organism>
<dbReference type="NCBIfam" id="NF004037">
    <property type="entry name" value="PRK05518.1"/>
    <property type="match status" value="1"/>
</dbReference>
<evidence type="ECO:0000313" key="8">
    <source>
        <dbReference type="Proteomes" id="UP001206983"/>
    </source>
</evidence>
<dbReference type="GO" id="GO:0019843">
    <property type="term" value="F:rRNA binding"/>
    <property type="evidence" value="ECO:0007669"/>
    <property type="project" value="UniProtKB-UniRule"/>
</dbReference>
<accession>A0AAE3H8R3</accession>